<evidence type="ECO:0000313" key="8">
    <source>
        <dbReference type="Proteomes" id="UP000033047"/>
    </source>
</evidence>
<dbReference type="InterPro" id="IPR007627">
    <property type="entry name" value="RNA_pol_sigma70_r2"/>
</dbReference>
<proteinExistence type="inferred from homology"/>
<dbReference type="GO" id="GO:0003677">
    <property type="term" value="F:DNA binding"/>
    <property type="evidence" value="ECO:0007669"/>
    <property type="project" value="InterPro"/>
</dbReference>
<dbReference type="PANTHER" id="PTHR43133">
    <property type="entry name" value="RNA POLYMERASE ECF-TYPE SIGMA FACTO"/>
    <property type="match status" value="1"/>
</dbReference>
<dbReference type="Gene3D" id="1.10.10.10">
    <property type="entry name" value="Winged helix-like DNA-binding domain superfamily/Winged helix DNA-binding domain"/>
    <property type="match status" value="1"/>
</dbReference>
<dbReference type="NCBIfam" id="TIGR02937">
    <property type="entry name" value="sigma70-ECF"/>
    <property type="match status" value="1"/>
</dbReference>
<evidence type="ECO:0000256" key="4">
    <source>
        <dbReference type="ARBA" id="ARBA00023163"/>
    </source>
</evidence>
<dbReference type="AlphaFoldDB" id="A0A0F5JHK9"/>
<dbReference type="PANTHER" id="PTHR43133:SF46">
    <property type="entry name" value="RNA POLYMERASE SIGMA-70 FACTOR ECF SUBFAMILY"/>
    <property type="match status" value="1"/>
</dbReference>
<dbReference type="CDD" id="cd06171">
    <property type="entry name" value="Sigma70_r4"/>
    <property type="match status" value="1"/>
</dbReference>
<protein>
    <submittedName>
        <fullName evidence="7">Sigma-70 family RNA polymerase sigma factor</fullName>
    </submittedName>
</protein>
<dbReference type="RefSeq" id="WP_009860588.1">
    <property type="nucleotide sequence ID" value="NZ_KQ033912.1"/>
</dbReference>
<keyword evidence="3" id="KW-0731">Sigma factor</keyword>
<feature type="domain" description="RNA polymerase sigma factor 70 region 4 type 2" evidence="6">
    <location>
        <begin position="112"/>
        <end position="164"/>
    </location>
</feature>
<dbReference type="STRING" id="927665.HMPREF1535_01614"/>
<dbReference type="Pfam" id="PF08281">
    <property type="entry name" value="Sigma70_r4_2"/>
    <property type="match status" value="1"/>
</dbReference>
<dbReference type="InterPro" id="IPR013249">
    <property type="entry name" value="RNA_pol_sigma70_r4_t2"/>
</dbReference>
<organism evidence="7 8">
    <name type="scientific">Parabacteroides goldsteinii DSM 19448 = WAL 12034</name>
    <dbReference type="NCBI Taxonomy" id="927665"/>
    <lineage>
        <taxon>Bacteria</taxon>
        <taxon>Pseudomonadati</taxon>
        <taxon>Bacteroidota</taxon>
        <taxon>Bacteroidia</taxon>
        <taxon>Bacteroidales</taxon>
        <taxon>Tannerellaceae</taxon>
        <taxon>Parabacteroides</taxon>
    </lineage>
</organism>
<evidence type="ECO:0000259" key="5">
    <source>
        <dbReference type="Pfam" id="PF04542"/>
    </source>
</evidence>
<keyword evidence="4" id="KW-0804">Transcription</keyword>
<dbReference type="InterPro" id="IPR013324">
    <property type="entry name" value="RNA_pol_sigma_r3/r4-like"/>
</dbReference>
<sequence>MLKTKQCDYKRLYEKYVGQMYSYGKALGVDDDALYDLIHDVFLHFFEHQNEIVDNDNVKYYLFRCLKNRMISEKRKEVTMEDIDESDDYLFSITVSGLDYIEEEEERKEIAEQIENMLCSLTGRQREAIYLRYMQELEYDEIAVLLNLTTKGTRKLIYRAIERMREQYGPVLFYFFLSDHFFSF</sequence>
<keyword evidence="2" id="KW-0805">Transcription regulation</keyword>
<dbReference type="SUPFAM" id="SSF88946">
    <property type="entry name" value="Sigma2 domain of RNA polymerase sigma factors"/>
    <property type="match status" value="1"/>
</dbReference>
<reference evidence="7 8" key="1">
    <citation type="submission" date="2013-04" db="EMBL/GenBank/DDBJ databases">
        <title>The Genome Sequence of Parabacteroides goldsteinii DSM 19448.</title>
        <authorList>
            <consortium name="The Broad Institute Genomics Platform"/>
            <person name="Earl A."/>
            <person name="Ward D."/>
            <person name="Feldgarden M."/>
            <person name="Gevers D."/>
            <person name="Martens E."/>
            <person name="Sakamoto M."/>
            <person name="Benno Y."/>
            <person name="Song Y."/>
            <person name="Liu C."/>
            <person name="Lee J."/>
            <person name="Bolanos M."/>
            <person name="Vaisanen M.L."/>
            <person name="Finegold S.M."/>
            <person name="Walker B."/>
            <person name="Young S."/>
            <person name="Zeng Q."/>
            <person name="Gargeya S."/>
            <person name="Fitzgerald M."/>
            <person name="Haas B."/>
            <person name="Abouelleil A."/>
            <person name="Allen A.W."/>
            <person name="Alvarado L."/>
            <person name="Arachchi H.M."/>
            <person name="Berlin A.M."/>
            <person name="Chapman S.B."/>
            <person name="Gainer-Dewar J."/>
            <person name="Goldberg J."/>
            <person name="Griggs A."/>
            <person name="Gujja S."/>
            <person name="Hansen M."/>
            <person name="Howarth C."/>
            <person name="Imamovic A."/>
            <person name="Ireland A."/>
            <person name="Larimer J."/>
            <person name="McCowan C."/>
            <person name="Murphy C."/>
            <person name="Pearson M."/>
            <person name="Poon T.W."/>
            <person name="Priest M."/>
            <person name="Roberts A."/>
            <person name="Saif S."/>
            <person name="Shea T."/>
            <person name="Sisk P."/>
            <person name="Sykes S."/>
            <person name="Wortman J."/>
            <person name="Nusbaum C."/>
            <person name="Birren B."/>
        </authorList>
    </citation>
    <scope>NUCLEOTIDE SEQUENCE [LARGE SCALE GENOMIC DNA]</scope>
    <source>
        <strain evidence="7 8">DSM 19448</strain>
    </source>
</reference>
<dbReference type="GeneID" id="69982881"/>
<evidence type="ECO:0000313" key="7">
    <source>
        <dbReference type="EMBL" id="KKB56962.1"/>
    </source>
</evidence>
<dbReference type="Pfam" id="PF04542">
    <property type="entry name" value="Sigma70_r2"/>
    <property type="match status" value="1"/>
</dbReference>
<comment type="similarity">
    <text evidence="1">Belongs to the sigma-70 factor family. ECF subfamily.</text>
</comment>
<evidence type="ECO:0000256" key="1">
    <source>
        <dbReference type="ARBA" id="ARBA00010641"/>
    </source>
</evidence>
<dbReference type="InterPro" id="IPR036388">
    <property type="entry name" value="WH-like_DNA-bd_sf"/>
</dbReference>
<name>A0A0F5JHK9_9BACT</name>
<dbReference type="SUPFAM" id="SSF88659">
    <property type="entry name" value="Sigma3 and sigma4 domains of RNA polymerase sigma factors"/>
    <property type="match status" value="1"/>
</dbReference>
<dbReference type="HOGENOM" id="CLU_047691_4_2_10"/>
<dbReference type="Gene3D" id="1.10.1740.10">
    <property type="match status" value="1"/>
</dbReference>
<evidence type="ECO:0000259" key="6">
    <source>
        <dbReference type="Pfam" id="PF08281"/>
    </source>
</evidence>
<gene>
    <name evidence="7" type="ORF">HMPREF1535_01614</name>
</gene>
<dbReference type="GO" id="GO:0006352">
    <property type="term" value="P:DNA-templated transcription initiation"/>
    <property type="evidence" value="ECO:0007669"/>
    <property type="project" value="InterPro"/>
</dbReference>
<dbReference type="InterPro" id="IPR013325">
    <property type="entry name" value="RNA_pol_sigma_r2"/>
</dbReference>
<dbReference type="EMBL" id="AQHV01000010">
    <property type="protein sequence ID" value="KKB56962.1"/>
    <property type="molecule type" value="Genomic_DNA"/>
</dbReference>
<comment type="caution">
    <text evidence="7">The sequence shown here is derived from an EMBL/GenBank/DDBJ whole genome shotgun (WGS) entry which is preliminary data.</text>
</comment>
<feature type="domain" description="RNA polymerase sigma-70 region 2" evidence="5">
    <location>
        <begin position="12"/>
        <end position="77"/>
    </location>
</feature>
<evidence type="ECO:0000256" key="2">
    <source>
        <dbReference type="ARBA" id="ARBA00023015"/>
    </source>
</evidence>
<accession>A0A0F5JHK9</accession>
<dbReference type="InterPro" id="IPR039425">
    <property type="entry name" value="RNA_pol_sigma-70-like"/>
</dbReference>
<dbReference type="PATRIC" id="fig|927665.4.peg.1649"/>
<evidence type="ECO:0000256" key="3">
    <source>
        <dbReference type="ARBA" id="ARBA00023082"/>
    </source>
</evidence>
<dbReference type="Proteomes" id="UP000033047">
    <property type="component" value="Unassembled WGS sequence"/>
</dbReference>
<dbReference type="InterPro" id="IPR014284">
    <property type="entry name" value="RNA_pol_sigma-70_dom"/>
</dbReference>
<dbReference type="GO" id="GO:0016987">
    <property type="term" value="F:sigma factor activity"/>
    <property type="evidence" value="ECO:0007669"/>
    <property type="project" value="UniProtKB-KW"/>
</dbReference>